<dbReference type="InterPro" id="IPR025665">
    <property type="entry name" value="Beta-barrel_OMP_2"/>
</dbReference>
<evidence type="ECO:0000313" key="4">
    <source>
        <dbReference type="Proteomes" id="UP000290545"/>
    </source>
</evidence>
<sequence length="248" mass="26801">MMNKVIAAILVLATIGSAKAQDSLTNTIGKPKKLDLSNRPNDHLVLQYGVAGWAGNVPDSAKPGGFSRFFNFYFMLDKPFKSDPHFSLGIGAGIGADNIFFKDKIVNISGTGSTLSFSDRSSGGDRFNKFKLTTIYVDVPLEIRYAQHPENPDKGFKASFGVKAGFLLKAYTKGKNYQNSSGQSLYGSGYIRKEYDKRFFNSTRLAAIGRIGLGHIALSGSYQFTSLLKSGAGPAINPFNIGLTLTGL</sequence>
<keyword evidence="1" id="KW-0732">Signal</keyword>
<feature type="domain" description="Outer membrane protein beta-barrel" evidence="2">
    <location>
        <begin position="64"/>
        <end position="224"/>
    </location>
</feature>
<evidence type="ECO:0000313" key="3">
    <source>
        <dbReference type="EMBL" id="RXK83571.1"/>
    </source>
</evidence>
<dbReference type="AlphaFoldDB" id="A0A4Q1D761"/>
<protein>
    <recommendedName>
        <fullName evidence="2">Outer membrane protein beta-barrel domain-containing protein</fullName>
    </recommendedName>
</protein>
<comment type="caution">
    <text evidence="3">The sequence shown here is derived from an EMBL/GenBank/DDBJ whole genome shotgun (WGS) entry which is preliminary data.</text>
</comment>
<name>A0A4Q1D761_9BACT</name>
<feature type="chain" id="PRO_5020297632" description="Outer membrane protein beta-barrel domain-containing protein" evidence="1">
    <location>
        <begin position="21"/>
        <end position="248"/>
    </location>
</feature>
<gene>
    <name evidence="3" type="ORF">ESB13_15900</name>
</gene>
<evidence type="ECO:0000259" key="2">
    <source>
        <dbReference type="Pfam" id="PF13568"/>
    </source>
</evidence>
<proteinExistence type="predicted"/>
<dbReference type="RefSeq" id="WP_129004623.1">
    <property type="nucleotide sequence ID" value="NZ_SDHZ01000002.1"/>
</dbReference>
<reference evidence="3 4" key="1">
    <citation type="submission" date="2019-01" db="EMBL/GenBank/DDBJ databases">
        <title>Filimonas sp. strain TTM-71.</title>
        <authorList>
            <person name="Chen W.-M."/>
        </authorList>
    </citation>
    <scope>NUCLEOTIDE SEQUENCE [LARGE SCALE GENOMIC DNA]</scope>
    <source>
        <strain evidence="3 4">TTM-71</strain>
    </source>
</reference>
<feature type="signal peptide" evidence="1">
    <location>
        <begin position="1"/>
        <end position="20"/>
    </location>
</feature>
<dbReference type="Pfam" id="PF13568">
    <property type="entry name" value="OMP_b-brl_2"/>
    <property type="match status" value="1"/>
</dbReference>
<dbReference type="OrthoDB" id="959017at2"/>
<keyword evidence="4" id="KW-1185">Reference proteome</keyword>
<evidence type="ECO:0000256" key="1">
    <source>
        <dbReference type="SAM" id="SignalP"/>
    </source>
</evidence>
<organism evidence="3 4">
    <name type="scientific">Filimonas effusa</name>
    <dbReference type="NCBI Taxonomy" id="2508721"/>
    <lineage>
        <taxon>Bacteria</taxon>
        <taxon>Pseudomonadati</taxon>
        <taxon>Bacteroidota</taxon>
        <taxon>Chitinophagia</taxon>
        <taxon>Chitinophagales</taxon>
        <taxon>Chitinophagaceae</taxon>
        <taxon>Filimonas</taxon>
    </lineage>
</organism>
<accession>A0A4Q1D761</accession>
<dbReference type="Proteomes" id="UP000290545">
    <property type="component" value="Unassembled WGS sequence"/>
</dbReference>
<dbReference type="EMBL" id="SDHZ01000002">
    <property type="protein sequence ID" value="RXK83571.1"/>
    <property type="molecule type" value="Genomic_DNA"/>
</dbReference>